<dbReference type="Proteomes" id="UP000231564">
    <property type="component" value="Chromosome MARIT"/>
</dbReference>
<dbReference type="Gene3D" id="2.70.70.10">
    <property type="entry name" value="Glucose Permease (Domain IIA)"/>
    <property type="match status" value="1"/>
</dbReference>
<sequence length="274" mass="31287">MKQQKKGAIWVCLFWISYSLIGQVQLKTYTEKIADGYEFLVDNDAYCPISMVLNLELHNMTSTHGNHKIFVIPARSKKHLVTTLKIAKKGRYGYQSKVLYNYGNHLKNTYDQNYRYSLPFAKGQKINVCQGYEGSFSHQNEKALDFAMEIGTAVYAAREGIVVKVIDHNHQTCSERKCTKYNNIILIYHKDGTFSEYVHLQKNGALVKVGDPIKKNQLIAKSGNVGFSTGPHLHFAVFKQKMKGRETIKTKFNVYNSANPMYLEEGMSYKKASN</sequence>
<dbReference type="CDD" id="cd12797">
    <property type="entry name" value="M23_peptidase"/>
    <property type="match status" value="1"/>
</dbReference>
<dbReference type="KEGG" id="tmar:MARIT_1040"/>
<protein>
    <submittedName>
        <fullName evidence="2">Putative peptidase, M23/M37 family</fullName>
    </submittedName>
</protein>
<dbReference type="InterPro" id="IPR016047">
    <property type="entry name" value="M23ase_b-sheet_dom"/>
</dbReference>
<dbReference type="GeneID" id="47722606"/>
<dbReference type="Pfam" id="PF01551">
    <property type="entry name" value="Peptidase_M23"/>
    <property type="match status" value="1"/>
</dbReference>
<dbReference type="AlphaFoldDB" id="A0A2H1E7Y4"/>
<dbReference type="GO" id="GO:0004222">
    <property type="term" value="F:metalloendopeptidase activity"/>
    <property type="evidence" value="ECO:0007669"/>
    <property type="project" value="TreeGrafter"/>
</dbReference>
<dbReference type="PANTHER" id="PTHR21666:SF294">
    <property type="entry name" value="PEPTIDASE M23"/>
    <property type="match status" value="1"/>
</dbReference>
<dbReference type="OrthoDB" id="9810477at2"/>
<reference evidence="2 3" key="1">
    <citation type="submission" date="2016-11" db="EMBL/GenBank/DDBJ databases">
        <authorList>
            <person name="Jaros S."/>
            <person name="Januszkiewicz K."/>
            <person name="Wedrychowicz H."/>
        </authorList>
    </citation>
    <scope>NUCLEOTIDE SEQUENCE [LARGE SCALE GENOMIC DNA]</scope>
    <source>
        <strain evidence="2">NCIMB 2154T</strain>
    </source>
</reference>
<name>A0A2H1E7Y4_9FLAO</name>
<accession>A0A2H1E7Y4</accession>
<gene>
    <name evidence="2" type="ORF">MARIT_1040</name>
</gene>
<dbReference type="PANTHER" id="PTHR21666">
    <property type="entry name" value="PEPTIDASE-RELATED"/>
    <property type="match status" value="1"/>
</dbReference>
<organism evidence="2 3">
    <name type="scientific">Tenacibaculum maritimum NCIMB 2154</name>
    <dbReference type="NCBI Taxonomy" id="1349785"/>
    <lineage>
        <taxon>Bacteria</taxon>
        <taxon>Pseudomonadati</taxon>
        <taxon>Bacteroidota</taxon>
        <taxon>Flavobacteriia</taxon>
        <taxon>Flavobacteriales</taxon>
        <taxon>Flavobacteriaceae</taxon>
        <taxon>Tenacibaculum</taxon>
    </lineage>
</organism>
<keyword evidence="3" id="KW-1185">Reference proteome</keyword>
<evidence type="ECO:0000313" key="3">
    <source>
        <dbReference type="Proteomes" id="UP000231564"/>
    </source>
</evidence>
<dbReference type="STRING" id="1349785.GCA_000509405_00322"/>
<dbReference type="RefSeq" id="WP_100210945.1">
    <property type="nucleotide sequence ID" value="NZ_CP138495.1"/>
</dbReference>
<evidence type="ECO:0000313" key="2">
    <source>
        <dbReference type="EMBL" id="SFZ81300.1"/>
    </source>
</evidence>
<dbReference type="InterPro" id="IPR011055">
    <property type="entry name" value="Dup_hybrid_motif"/>
</dbReference>
<evidence type="ECO:0000259" key="1">
    <source>
        <dbReference type="Pfam" id="PF01551"/>
    </source>
</evidence>
<dbReference type="InterPro" id="IPR050570">
    <property type="entry name" value="Cell_wall_metabolism_enzyme"/>
</dbReference>
<dbReference type="SUPFAM" id="SSF51261">
    <property type="entry name" value="Duplicated hybrid motif"/>
    <property type="match status" value="1"/>
</dbReference>
<feature type="domain" description="M23ase beta-sheet core" evidence="1">
    <location>
        <begin position="141"/>
        <end position="241"/>
    </location>
</feature>
<dbReference type="EMBL" id="LT634361">
    <property type="protein sequence ID" value="SFZ81300.1"/>
    <property type="molecule type" value="Genomic_DNA"/>
</dbReference>
<proteinExistence type="predicted"/>